<organism evidence="2 3">
    <name type="scientific">Pseudovibrio ascidiaceicola</name>
    <dbReference type="NCBI Taxonomy" id="285279"/>
    <lineage>
        <taxon>Bacteria</taxon>
        <taxon>Pseudomonadati</taxon>
        <taxon>Pseudomonadota</taxon>
        <taxon>Alphaproteobacteria</taxon>
        <taxon>Hyphomicrobiales</taxon>
        <taxon>Stappiaceae</taxon>
        <taxon>Pseudovibrio</taxon>
    </lineage>
</organism>
<feature type="transmembrane region" description="Helical" evidence="1">
    <location>
        <begin position="29"/>
        <end position="47"/>
    </location>
</feature>
<evidence type="ECO:0000313" key="3">
    <source>
        <dbReference type="Proteomes" id="UP000199598"/>
    </source>
</evidence>
<dbReference type="PIRSF" id="PIRSF032162">
    <property type="entry name" value="UCP032162_imp"/>
    <property type="match status" value="1"/>
</dbReference>
<dbReference type="InterPro" id="IPR019253">
    <property type="entry name" value="DUF2244_TM"/>
</dbReference>
<proteinExistence type="predicted"/>
<accession>A0A1I3VDE8</accession>
<keyword evidence="1" id="KW-0472">Membrane</keyword>
<evidence type="ECO:0000313" key="2">
    <source>
        <dbReference type="EMBL" id="SFJ93013.1"/>
    </source>
</evidence>
<keyword evidence="1" id="KW-1133">Transmembrane helix</keyword>
<dbReference type="EMBL" id="FOSK01000001">
    <property type="protein sequence ID" value="SFJ93013.1"/>
    <property type="molecule type" value="Genomic_DNA"/>
</dbReference>
<keyword evidence="3" id="KW-1185">Reference proteome</keyword>
<gene>
    <name evidence="2" type="ORF">SAMN04488518_101319</name>
</gene>
<evidence type="ECO:0000256" key="1">
    <source>
        <dbReference type="SAM" id="Phobius"/>
    </source>
</evidence>
<dbReference type="Pfam" id="PF10003">
    <property type="entry name" value="DUF2244"/>
    <property type="match status" value="1"/>
</dbReference>
<protein>
    <submittedName>
        <fullName evidence="2">Uncharacterized membrane protein</fullName>
    </submittedName>
</protein>
<keyword evidence="1" id="KW-0812">Transmembrane</keyword>
<reference evidence="2 3" key="1">
    <citation type="submission" date="2016-10" db="EMBL/GenBank/DDBJ databases">
        <authorList>
            <person name="Varghese N."/>
            <person name="Submissions S."/>
        </authorList>
    </citation>
    <scope>NUCLEOTIDE SEQUENCE [LARGE SCALE GENOMIC DNA]</scope>
    <source>
        <strain evidence="2 3">DSM 16392</strain>
    </source>
</reference>
<sequence>MPHDLQKREPYPPFFQAVLTPHRSLSRRGVNIVLWCAGLIAGFYSLVLVLMGLWPAPILLSLPVLFLWLAFRHNFATAETYEEVSVSPLEVRLKHVTYKGEVQEYVLNPFHMKLHIERDEDVGVTRILVRSDQLFLIVGAFLNPDDRTSFATAFSRAIHSARNRGFDHA</sequence>
<dbReference type="RefSeq" id="WP_208859982.1">
    <property type="nucleotide sequence ID" value="NZ_FOSK01000001.1"/>
</dbReference>
<name>A0A1I3VDE8_9HYPH</name>
<comment type="caution">
    <text evidence="2">The sequence shown here is derived from an EMBL/GenBank/DDBJ whole genome shotgun (WGS) entry which is preliminary data.</text>
</comment>
<dbReference type="Proteomes" id="UP000199598">
    <property type="component" value="Unassembled WGS sequence"/>
</dbReference>
<dbReference type="InterPro" id="IPR016990">
    <property type="entry name" value="UCP032162_TM"/>
</dbReference>